<comment type="caution">
    <text evidence="3">The sequence shown here is derived from an EMBL/GenBank/DDBJ whole genome shotgun (WGS) entry which is preliminary data.</text>
</comment>
<keyword evidence="2" id="KW-0812">Transmembrane</keyword>
<dbReference type="EMBL" id="JAHRIQ010023207">
    <property type="protein sequence ID" value="MEQ2227690.1"/>
    <property type="molecule type" value="Genomic_DNA"/>
</dbReference>
<evidence type="ECO:0000313" key="4">
    <source>
        <dbReference type="Proteomes" id="UP001482620"/>
    </source>
</evidence>
<evidence type="ECO:0000256" key="1">
    <source>
        <dbReference type="SAM" id="MobiDB-lite"/>
    </source>
</evidence>
<proteinExistence type="predicted"/>
<protein>
    <submittedName>
        <fullName evidence="3">Uncharacterized protein</fullName>
    </submittedName>
</protein>
<evidence type="ECO:0000256" key="2">
    <source>
        <dbReference type="SAM" id="Phobius"/>
    </source>
</evidence>
<accession>A0ABV0T5L9</accession>
<feature type="region of interest" description="Disordered" evidence="1">
    <location>
        <begin position="17"/>
        <end position="50"/>
    </location>
</feature>
<evidence type="ECO:0000313" key="3">
    <source>
        <dbReference type="EMBL" id="MEQ2227690.1"/>
    </source>
</evidence>
<feature type="transmembrane region" description="Helical" evidence="2">
    <location>
        <begin position="96"/>
        <end position="117"/>
    </location>
</feature>
<sequence length="121" mass="13291">MDQTGPEQIQCKSRVTVNTGLSETTEGEAEQHGAAAADRRDDSRSEDTPRCSEQRGYRLCFNILLSLSDILTSDIISVLNSEVCCSKQFAEKSSDYTWLCLVVPAHLSLSFPALILFTSGK</sequence>
<organism evidence="3 4">
    <name type="scientific">Ilyodon furcidens</name>
    <name type="common">goldbreast splitfin</name>
    <dbReference type="NCBI Taxonomy" id="33524"/>
    <lineage>
        <taxon>Eukaryota</taxon>
        <taxon>Metazoa</taxon>
        <taxon>Chordata</taxon>
        <taxon>Craniata</taxon>
        <taxon>Vertebrata</taxon>
        <taxon>Euteleostomi</taxon>
        <taxon>Actinopterygii</taxon>
        <taxon>Neopterygii</taxon>
        <taxon>Teleostei</taxon>
        <taxon>Neoteleostei</taxon>
        <taxon>Acanthomorphata</taxon>
        <taxon>Ovalentaria</taxon>
        <taxon>Atherinomorphae</taxon>
        <taxon>Cyprinodontiformes</taxon>
        <taxon>Goodeidae</taxon>
        <taxon>Ilyodon</taxon>
    </lineage>
</organism>
<gene>
    <name evidence="3" type="ORF">ILYODFUR_000871</name>
</gene>
<name>A0ABV0T5L9_9TELE</name>
<reference evidence="3 4" key="1">
    <citation type="submission" date="2021-06" db="EMBL/GenBank/DDBJ databases">
        <authorList>
            <person name="Palmer J.M."/>
        </authorList>
    </citation>
    <scope>NUCLEOTIDE SEQUENCE [LARGE SCALE GENOMIC DNA]</scope>
    <source>
        <strain evidence="4">if_2019</strain>
        <tissue evidence="3">Muscle</tissue>
    </source>
</reference>
<dbReference type="Proteomes" id="UP001482620">
    <property type="component" value="Unassembled WGS sequence"/>
</dbReference>
<keyword evidence="4" id="KW-1185">Reference proteome</keyword>
<keyword evidence="2" id="KW-1133">Transmembrane helix</keyword>
<feature type="compositionally biased region" description="Basic and acidic residues" evidence="1">
    <location>
        <begin position="37"/>
        <end position="50"/>
    </location>
</feature>
<keyword evidence="2" id="KW-0472">Membrane</keyword>